<dbReference type="CTD" id="23065"/>
<evidence type="ECO:0000256" key="11">
    <source>
        <dbReference type="SAM" id="Phobius"/>
    </source>
</evidence>
<protein>
    <recommendedName>
        <fullName evidence="4">ER membrane protein complex subunit 1</fullName>
    </recommendedName>
</protein>
<dbReference type="FunCoup" id="A0A7E5VSR4">
    <property type="interactions" value="2547"/>
</dbReference>
<feature type="transmembrane region" description="Helical" evidence="11">
    <location>
        <begin position="883"/>
        <end position="904"/>
    </location>
</feature>
<dbReference type="GeneID" id="113496338"/>
<evidence type="ECO:0000256" key="5">
    <source>
        <dbReference type="ARBA" id="ARBA00022692"/>
    </source>
</evidence>
<evidence type="ECO:0000313" key="14">
    <source>
        <dbReference type="Proteomes" id="UP000322000"/>
    </source>
</evidence>
<dbReference type="Proteomes" id="UP000322000">
    <property type="component" value="Chromosome 8"/>
</dbReference>
<keyword evidence="9 11" id="KW-0472">Membrane</keyword>
<dbReference type="GO" id="GO:0034975">
    <property type="term" value="P:protein folding in endoplasmic reticulum"/>
    <property type="evidence" value="ECO:0007669"/>
    <property type="project" value="TreeGrafter"/>
</dbReference>
<evidence type="ECO:0000256" key="9">
    <source>
        <dbReference type="ARBA" id="ARBA00023136"/>
    </source>
</evidence>
<comment type="similarity">
    <text evidence="2">Belongs to the EMC1 family.</text>
</comment>
<dbReference type="InParanoid" id="A0A7E5VSR4"/>
<evidence type="ECO:0000256" key="4">
    <source>
        <dbReference type="ARBA" id="ARBA00020824"/>
    </source>
</evidence>
<keyword evidence="10" id="KW-0325">Glycoprotein</keyword>
<dbReference type="InterPro" id="IPR011047">
    <property type="entry name" value="Quinoprotein_ADH-like_sf"/>
</dbReference>
<evidence type="ECO:0000256" key="3">
    <source>
        <dbReference type="ARBA" id="ARBA00011276"/>
    </source>
</evidence>
<dbReference type="InterPro" id="IPR011678">
    <property type="entry name" value="EMC1_C"/>
</dbReference>
<comment type="subcellular location">
    <subcellularLocation>
        <location evidence="1">Endoplasmic reticulum membrane</location>
        <topology evidence="1">Single-pass type I membrane protein</topology>
    </subcellularLocation>
</comment>
<evidence type="ECO:0000313" key="15">
    <source>
        <dbReference type="RefSeq" id="XP_026731307.1"/>
    </source>
</evidence>
<evidence type="ECO:0000256" key="2">
    <source>
        <dbReference type="ARBA" id="ARBA00007904"/>
    </source>
</evidence>
<dbReference type="GO" id="GO:0072546">
    <property type="term" value="C:EMC complex"/>
    <property type="evidence" value="ECO:0007669"/>
    <property type="project" value="InterPro"/>
</dbReference>
<keyword evidence="7" id="KW-0256">Endoplasmic reticulum</keyword>
<proteinExistence type="inferred from homology"/>
<keyword evidence="6" id="KW-0732">Signal</keyword>
<evidence type="ECO:0000256" key="10">
    <source>
        <dbReference type="ARBA" id="ARBA00023180"/>
    </source>
</evidence>
<keyword evidence="5 11" id="KW-0812">Transmembrane</keyword>
<evidence type="ECO:0000256" key="1">
    <source>
        <dbReference type="ARBA" id="ARBA00004115"/>
    </source>
</evidence>
<dbReference type="Gene3D" id="2.130.10.10">
    <property type="entry name" value="YVTN repeat-like/Quinoprotein amine dehydrogenase"/>
    <property type="match status" value="1"/>
</dbReference>
<dbReference type="RefSeq" id="XP_026731307.1">
    <property type="nucleotide sequence ID" value="XM_026875506.1"/>
</dbReference>
<sequence length="914" mass="101078">MGLLSIHFKPNFLGLLKCLNKLNWFIVFFSLINLSVCIYEDQIGKFDWRQTYVGRIKFSQFDTVSTAKKIIVATEENVLAALNLKTGQVVWRHVFESTSTGNIQLLHVTEKVVTVTGSNPYLVRGWDSSTGVLLWEWSLTLQNEEQSEFSEFWVQNNMLVHMLPVFGSHVEVSMYNLLSGQNRGATSKLPATWTNDGCVLSAPYYTCISGGVGTQQLLSLDVTSNAVQLLSRPISEYVTVNTYDGGLRPLDTNNVIPAFTLDDKKIVLIRNNQFEILKTEVVDPSASVALVDTMHGQVILQAWFDENEGFTVKAHNAATGAEVPELRVLEPELKLAEPELAAATCSRPRDQLACRLLLTGADDSVHLMQQGGRVIWSREEALANVVAVEFVELPVSDLDAAIESEFDQKEGSIWAAFTRRLQTQFQQLQTLIQSLQKGEGEEDEAPPALVRDYFGLHKIIVLVTDVGKIFGMDNLSGALLWQYYEPSLDTENVLVYTRRTARYPPYDAYVTIVGKHEESGNGLIISLNPITGALIGEKLMHLDVQLLQCALLHRPDNEKLYALILLDKDENVQILPGSAAPLVENMYMYVAEKNTARVQGYALVYDGRSLWARRTWQVQLGGGGAARVVLAARKAAAERVHSPGRVLPDRSVLYKYLNPNLVLFVTEGPDPLHKDVVVATCVDAVSGAVVAAQTHRRARALPLAIHTEHYLAYLYYNDKHRRTEIATLELYEGQSRWLGAGAAFSSLAGRRAPSVERQAYILAAAPAAAATTRTEKALTDKHVILALSSGALVEIPWGYLEARRGGLAEDGSVIPAQASPPELLLGGDARLNYNRSLARPARVHAAPAGLESTSLVLATGLDLFYTRVAPSKTFDLLKDDFDYYLITIVLAALILATYSTKYFASRKILKMAWK</sequence>
<accession>A0A7E5VSR4</accession>
<dbReference type="InterPro" id="IPR015943">
    <property type="entry name" value="WD40/YVTN_repeat-like_dom_sf"/>
</dbReference>
<keyword evidence="14" id="KW-1185">Reference proteome</keyword>
<dbReference type="Pfam" id="PF07774">
    <property type="entry name" value="EMC1_C"/>
    <property type="match status" value="1"/>
</dbReference>
<comment type="subunit">
    <text evidence="3">Component of the ER membrane protein complex (EMC).</text>
</comment>
<dbReference type="AlphaFoldDB" id="A0A7E5VSR4"/>
<dbReference type="Pfam" id="PF25293">
    <property type="entry name" value="Beta-prop_EMC1_N"/>
    <property type="match status" value="1"/>
</dbReference>
<evidence type="ECO:0000256" key="7">
    <source>
        <dbReference type="ARBA" id="ARBA00022824"/>
    </source>
</evidence>
<feature type="domain" description="EMC1 first beta-propeller" evidence="13">
    <location>
        <begin position="38"/>
        <end position="147"/>
    </location>
</feature>
<gene>
    <name evidence="15" type="primary">LOC113496338</name>
</gene>
<evidence type="ECO:0000259" key="12">
    <source>
        <dbReference type="Pfam" id="PF07774"/>
    </source>
</evidence>
<dbReference type="InterPro" id="IPR058545">
    <property type="entry name" value="Beta-prop_EMC1_1st"/>
</dbReference>
<dbReference type="KEGG" id="tnl:113496338"/>
<dbReference type="PANTHER" id="PTHR21573:SF0">
    <property type="entry name" value="ER MEMBRANE PROTEIN COMPLEX SUBUNIT 1"/>
    <property type="match status" value="1"/>
</dbReference>
<evidence type="ECO:0000256" key="6">
    <source>
        <dbReference type="ARBA" id="ARBA00022729"/>
    </source>
</evidence>
<name>A0A7E5VSR4_TRINI</name>
<reference evidence="15" key="1">
    <citation type="submission" date="2025-08" db="UniProtKB">
        <authorList>
            <consortium name="RefSeq"/>
        </authorList>
    </citation>
    <scope>IDENTIFICATION</scope>
</reference>
<dbReference type="InterPro" id="IPR026895">
    <property type="entry name" value="EMC1"/>
</dbReference>
<evidence type="ECO:0000259" key="13">
    <source>
        <dbReference type="Pfam" id="PF25293"/>
    </source>
</evidence>
<dbReference type="SUPFAM" id="SSF50998">
    <property type="entry name" value="Quinoprotein alcohol dehydrogenase-like"/>
    <property type="match status" value="1"/>
</dbReference>
<dbReference type="OrthoDB" id="28092at2759"/>
<keyword evidence="8 11" id="KW-1133">Transmembrane helix</keyword>
<feature type="domain" description="ER membrane protein complex subunit 1 C-terminal" evidence="12">
    <location>
        <begin position="707"/>
        <end position="913"/>
    </location>
</feature>
<dbReference type="PANTHER" id="PTHR21573">
    <property type="entry name" value="ER MEMBRANE PROTEIN COMPLEX SUBUNIT 1"/>
    <property type="match status" value="1"/>
</dbReference>
<organism evidence="14 15">
    <name type="scientific">Trichoplusia ni</name>
    <name type="common">Cabbage looper</name>
    <dbReference type="NCBI Taxonomy" id="7111"/>
    <lineage>
        <taxon>Eukaryota</taxon>
        <taxon>Metazoa</taxon>
        <taxon>Ecdysozoa</taxon>
        <taxon>Arthropoda</taxon>
        <taxon>Hexapoda</taxon>
        <taxon>Insecta</taxon>
        <taxon>Pterygota</taxon>
        <taxon>Neoptera</taxon>
        <taxon>Endopterygota</taxon>
        <taxon>Lepidoptera</taxon>
        <taxon>Glossata</taxon>
        <taxon>Ditrysia</taxon>
        <taxon>Noctuoidea</taxon>
        <taxon>Noctuidae</taxon>
        <taxon>Plusiinae</taxon>
        <taxon>Trichoplusia</taxon>
    </lineage>
</organism>
<evidence type="ECO:0000256" key="8">
    <source>
        <dbReference type="ARBA" id="ARBA00022989"/>
    </source>
</evidence>